<protein>
    <recommendedName>
        <fullName evidence="3">SH3 domain-containing protein</fullName>
    </recommendedName>
</protein>
<dbReference type="InterPro" id="IPR058094">
    <property type="entry name" value="Ig-like_OmpL47-like"/>
</dbReference>
<dbReference type="NCBIfam" id="NF047607">
    <property type="entry name" value="LBF_2017_Nterm"/>
    <property type="match status" value="1"/>
</dbReference>
<keyword evidence="2" id="KW-1185">Reference proteome</keyword>
<dbReference type="RefSeq" id="WP_135656865.1">
    <property type="nucleotide sequence ID" value="NZ_RQHF01000008.1"/>
</dbReference>
<gene>
    <name evidence="1" type="ORF">EHQ95_02320</name>
</gene>
<dbReference type="NCBIfam" id="NF047446">
    <property type="entry name" value="barrel_OmpL47"/>
    <property type="match status" value="1"/>
</dbReference>
<evidence type="ECO:0000313" key="2">
    <source>
        <dbReference type="Proteomes" id="UP000298112"/>
    </source>
</evidence>
<reference evidence="2" key="1">
    <citation type="journal article" date="2019" name="PLoS Negl. Trop. Dis.">
        <title>Revisiting the worldwide diversity of Leptospira species in the environment.</title>
        <authorList>
            <person name="Vincent A.T."/>
            <person name="Schiettekatte O."/>
            <person name="Bourhy P."/>
            <person name="Veyrier F.J."/>
            <person name="Picardeau M."/>
        </authorList>
    </citation>
    <scope>NUCLEOTIDE SEQUENCE [LARGE SCALE GENOMIC DNA]</scope>
    <source>
        <strain evidence="2">201601955</strain>
    </source>
</reference>
<name>A0ABY2NT64_9LEPT</name>
<evidence type="ECO:0000313" key="1">
    <source>
        <dbReference type="EMBL" id="TGM60732.1"/>
    </source>
</evidence>
<organism evidence="1 2">
    <name type="scientific">Leptospira vanthielii</name>
    <dbReference type="NCBI Taxonomy" id="293085"/>
    <lineage>
        <taxon>Bacteria</taxon>
        <taxon>Pseudomonadati</taxon>
        <taxon>Spirochaetota</taxon>
        <taxon>Spirochaetia</taxon>
        <taxon>Leptospirales</taxon>
        <taxon>Leptospiraceae</taxon>
        <taxon>Leptospira</taxon>
    </lineage>
</organism>
<sequence length="327" mass="36890">MNRKFLLILGIVFLTFSSLVSKPKRELRIAIDAEADANFELELWQEKPNESGDTIAPKPPESIQFKGNRITVTPKDDFEYFRVRRLGEYGAKGFWTQVYSTNVDPGSPLSVPKEYVAKKVFVPKQEPKKITSVISTDSFIIIKEKNESIRYLTKDQLTLNPSDDASGVAEVRYKLGYGQWNSAKTITPVPIKEEGSYKLLYFSLDLVGNKEPMQVLEFIKDTTAPETKMEWVGPNSLGKGKTKFISPETKIRLTAKDHLSGPKDILIAYTCQSGTQTEFKPYSSEISIYDLKSVCKGSFQLFYYAVDQVGNEEPVKTLNFQLGSESN</sequence>
<proteinExistence type="predicted"/>
<comment type="caution">
    <text evidence="1">The sequence shown here is derived from an EMBL/GenBank/DDBJ whole genome shotgun (WGS) entry which is preliminary data.</text>
</comment>
<dbReference type="InterPro" id="IPR058183">
    <property type="entry name" value="LBF_2017-like_N"/>
</dbReference>
<accession>A0ABY2NT64</accession>
<dbReference type="Proteomes" id="UP000298112">
    <property type="component" value="Unassembled WGS sequence"/>
</dbReference>
<evidence type="ECO:0008006" key="3">
    <source>
        <dbReference type="Google" id="ProtNLM"/>
    </source>
</evidence>
<dbReference type="EMBL" id="RQHF01000008">
    <property type="protein sequence ID" value="TGM60732.1"/>
    <property type="molecule type" value="Genomic_DNA"/>
</dbReference>